<dbReference type="GO" id="GO:0005886">
    <property type="term" value="C:plasma membrane"/>
    <property type="evidence" value="ECO:0007669"/>
    <property type="project" value="UniProtKB-SubCell"/>
</dbReference>
<feature type="transmembrane region" description="Helical" evidence="5">
    <location>
        <begin position="103"/>
        <end position="124"/>
    </location>
</feature>
<comment type="subcellular location">
    <subcellularLocation>
        <location evidence="1">Cell membrane</location>
        <topology evidence="1">Multi-pass membrane protein</topology>
    </subcellularLocation>
</comment>
<dbReference type="SUPFAM" id="SSF103473">
    <property type="entry name" value="MFS general substrate transporter"/>
    <property type="match status" value="1"/>
</dbReference>
<evidence type="ECO:0000256" key="4">
    <source>
        <dbReference type="ARBA" id="ARBA00023136"/>
    </source>
</evidence>
<evidence type="ECO:0000313" key="7">
    <source>
        <dbReference type="Proteomes" id="UP000191672"/>
    </source>
</evidence>
<comment type="caution">
    <text evidence="6">The sequence shown here is derived from an EMBL/GenBank/DDBJ whole genome shotgun (WGS) entry which is preliminary data.</text>
</comment>
<keyword evidence="7" id="KW-1185">Reference proteome</keyword>
<keyword evidence="3 5" id="KW-1133">Transmembrane helix</keyword>
<dbReference type="Gene3D" id="1.20.1250.20">
    <property type="entry name" value="MFS general substrate transporter like domains"/>
    <property type="match status" value="2"/>
</dbReference>
<feature type="transmembrane region" description="Helical" evidence="5">
    <location>
        <begin position="76"/>
        <end position="96"/>
    </location>
</feature>
<accession>A0A1V6QNN9</accession>
<dbReference type="EMBL" id="MDYN01000001">
    <property type="protein sequence ID" value="OQD90562.1"/>
    <property type="molecule type" value="Genomic_DNA"/>
</dbReference>
<dbReference type="InterPro" id="IPR036259">
    <property type="entry name" value="MFS_trans_sf"/>
</dbReference>
<evidence type="ECO:0000256" key="5">
    <source>
        <dbReference type="SAM" id="Phobius"/>
    </source>
</evidence>
<dbReference type="PANTHER" id="PTHR48022:SF34">
    <property type="entry name" value="MAJOR FACILITATOR SUPERFAMILY (MFS) PROFILE DOMAIN-CONTAINING PROTEIN-RELATED"/>
    <property type="match status" value="1"/>
</dbReference>
<evidence type="ECO:0008006" key="8">
    <source>
        <dbReference type="Google" id="ProtNLM"/>
    </source>
</evidence>
<dbReference type="GO" id="GO:0005351">
    <property type="term" value="F:carbohydrate:proton symporter activity"/>
    <property type="evidence" value="ECO:0007669"/>
    <property type="project" value="TreeGrafter"/>
</dbReference>
<organism evidence="6 7">
    <name type="scientific">Penicillium antarcticum</name>
    <dbReference type="NCBI Taxonomy" id="416450"/>
    <lineage>
        <taxon>Eukaryota</taxon>
        <taxon>Fungi</taxon>
        <taxon>Dikarya</taxon>
        <taxon>Ascomycota</taxon>
        <taxon>Pezizomycotina</taxon>
        <taxon>Eurotiomycetes</taxon>
        <taxon>Eurotiomycetidae</taxon>
        <taxon>Eurotiales</taxon>
        <taxon>Aspergillaceae</taxon>
        <taxon>Penicillium</taxon>
    </lineage>
</organism>
<evidence type="ECO:0000256" key="1">
    <source>
        <dbReference type="ARBA" id="ARBA00004651"/>
    </source>
</evidence>
<sequence>MSSTFFGAFLIRESPCWLFGRGRRHDAIENLCWVRQLSKTDVYIVEEIARIDQAFEEQAAWMVFTSLGNTGSLNQMMSGIFGVVEIVVRFCWLLFLIDPLGRLKLLIAGSIGGSVCMWVTGAYIKIKDPDYALFDKNEP</sequence>
<proteinExistence type="predicted"/>
<gene>
    <name evidence="6" type="ORF">PENANT_c001G07925</name>
</gene>
<dbReference type="STRING" id="416450.A0A1V6QNN9"/>
<keyword evidence="4 5" id="KW-0472">Membrane</keyword>
<reference evidence="7" key="1">
    <citation type="journal article" date="2017" name="Nat. Microbiol.">
        <title>Global analysis of biosynthetic gene clusters reveals vast potential of secondary metabolite production in Penicillium species.</title>
        <authorList>
            <person name="Nielsen J.C."/>
            <person name="Grijseels S."/>
            <person name="Prigent S."/>
            <person name="Ji B."/>
            <person name="Dainat J."/>
            <person name="Nielsen K.F."/>
            <person name="Frisvad J.C."/>
            <person name="Workman M."/>
            <person name="Nielsen J."/>
        </authorList>
    </citation>
    <scope>NUCLEOTIDE SEQUENCE [LARGE SCALE GENOMIC DNA]</scope>
    <source>
        <strain evidence="7">IBT 31811</strain>
    </source>
</reference>
<evidence type="ECO:0000256" key="3">
    <source>
        <dbReference type="ARBA" id="ARBA00022989"/>
    </source>
</evidence>
<keyword evidence="2 5" id="KW-0812">Transmembrane</keyword>
<dbReference type="PANTHER" id="PTHR48022">
    <property type="entry name" value="PLASTIDIC GLUCOSE TRANSPORTER 4"/>
    <property type="match status" value="1"/>
</dbReference>
<dbReference type="InterPro" id="IPR005828">
    <property type="entry name" value="MFS_sugar_transport-like"/>
</dbReference>
<dbReference type="Pfam" id="PF00083">
    <property type="entry name" value="Sugar_tr"/>
    <property type="match status" value="1"/>
</dbReference>
<evidence type="ECO:0000313" key="6">
    <source>
        <dbReference type="EMBL" id="OQD90562.1"/>
    </source>
</evidence>
<evidence type="ECO:0000256" key="2">
    <source>
        <dbReference type="ARBA" id="ARBA00022692"/>
    </source>
</evidence>
<dbReference type="InterPro" id="IPR050360">
    <property type="entry name" value="MFS_Sugar_Transporters"/>
</dbReference>
<dbReference type="Proteomes" id="UP000191672">
    <property type="component" value="Unassembled WGS sequence"/>
</dbReference>
<protein>
    <recommendedName>
        <fullName evidence="8">Major facilitator superfamily (MFS) profile domain-containing protein</fullName>
    </recommendedName>
</protein>
<name>A0A1V6QNN9_9EURO</name>
<dbReference type="AlphaFoldDB" id="A0A1V6QNN9"/>